<evidence type="ECO:0000256" key="2">
    <source>
        <dbReference type="SAM" id="SignalP"/>
    </source>
</evidence>
<keyword evidence="1" id="KW-0812">Transmembrane</keyword>
<evidence type="ECO:0000256" key="1">
    <source>
        <dbReference type="SAM" id="Phobius"/>
    </source>
</evidence>
<keyword evidence="1" id="KW-0472">Membrane</keyword>
<organism evidence="3 4">
    <name type="scientific">Arabidopsis arenosa</name>
    <name type="common">Sand rock-cress</name>
    <name type="synonym">Cardaminopsis arenosa</name>
    <dbReference type="NCBI Taxonomy" id="38785"/>
    <lineage>
        <taxon>Eukaryota</taxon>
        <taxon>Viridiplantae</taxon>
        <taxon>Streptophyta</taxon>
        <taxon>Embryophyta</taxon>
        <taxon>Tracheophyta</taxon>
        <taxon>Spermatophyta</taxon>
        <taxon>Magnoliopsida</taxon>
        <taxon>eudicotyledons</taxon>
        <taxon>Gunneridae</taxon>
        <taxon>Pentapetalae</taxon>
        <taxon>rosids</taxon>
        <taxon>malvids</taxon>
        <taxon>Brassicales</taxon>
        <taxon>Brassicaceae</taxon>
        <taxon>Camelineae</taxon>
        <taxon>Arabidopsis</taxon>
    </lineage>
</organism>
<keyword evidence="1" id="KW-1133">Transmembrane helix</keyword>
<sequence length="75" mass="7844">MMKKIFVQISVACLVLALMIAMVSAQGHDDHEGHGDHDGHDHAPAKSPNAAVIVTADMFTGLAAVTVALVAGYIY</sequence>
<protein>
    <submittedName>
        <fullName evidence="3">Uncharacterized protein</fullName>
    </submittedName>
</protein>
<feature type="chain" id="PRO_5035732777" evidence="2">
    <location>
        <begin position="26"/>
        <end position="75"/>
    </location>
</feature>
<evidence type="ECO:0000313" key="3">
    <source>
        <dbReference type="EMBL" id="CAE6069454.1"/>
    </source>
</evidence>
<dbReference type="EMBL" id="LR999455">
    <property type="protein sequence ID" value="CAE6069454.1"/>
    <property type="molecule type" value="Genomic_DNA"/>
</dbReference>
<accession>A0A8S2AB88</accession>
<proteinExistence type="predicted"/>
<keyword evidence="4" id="KW-1185">Reference proteome</keyword>
<name>A0A8S2AB88_ARAAE</name>
<reference evidence="3" key="1">
    <citation type="submission" date="2021-01" db="EMBL/GenBank/DDBJ databases">
        <authorList>
            <person name="Bezrukov I."/>
        </authorList>
    </citation>
    <scope>NUCLEOTIDE SEQUENCE</scope>
</reference>
<keyword evidence="2" id="KW-0732">Signal</keyword>
<dbReference type="AlphaFoldDB" id="A0A8S2AB88"/>
<evidence type="ECO:0000313" key="4">
    <source>
        <dbReference type="Proteomes" id="UP000682877"/>
    </source>
</evidence>
<dbReference type="Proteomes" id="UP000682877">
    <property type="component" value="Chromosome 5"/>
</dbReference>
<feature type="signal peptide" evidence="2">
    <location>
        <begin position="1"/>
        <end position="25"/>
    </location>
</feature>
<gene>
    <name evidence="3" type="ORF">AARE701A_LOCUS12108</name>
</gene>
<feature type="transmembrane region" description="Helical" evidence="1">
    <location>
        <begin position="49"/>
        <end position="74"/>
    </location>
</feature>